<dbReference type="AlphaFoldDB" id="A0AAV9HJM3"/>
<feature type="compositionally biased region" description="Polar residues" evidence="1">
    <location>
        <begin position="322"/>
        <end position="340"/>
    </location>
</feature>
<evidence type="ECO:0000313" key="4">
    <source>
        <dbReference type="Proteomes" id="UP001321749"/>
    </source>
</evidence>
<keyword evidence="4" id="KW-1185">Reference proteome</keyword>
<feature type="domain" description="J" evidence="2">
    <location>
        <begin position="9"/>
        <end position="75"/>
    </location>
</feature>
<feature type="compositionally biased region" description="Polar residues" evidence="1">
    <location>
        <begin position="157"/>
        <end position="167"/>
    </location>
</feature>
<feature type="compositionally biased region" description="Low complexity" evidence="1">
    <location>
        <begin position="178"/>
        <end position="194"/>
    </location>
</feature>
<feature type="compositionally biased region" description="Polar residues" evidence="1">
    <location>
        <begin position="212"/>
        <end position="229"/>
    </location>
</feature>
<dbReference type="CDD" id="cd06257">
    <property type="entry name" value="DnaJ"/>
    <property type="match status" value="1"/>
</dbReference>
<feature type="compositionally biased region" description="Pro residues" evidence="1">
    <location>
        <begin position="104"/>
        <end position="117"/>
    </location>
</feature>
<feature type="region of interest" description="Disordered" evidence="1">
    <location>
        <begin position="86"/>
        <end position="355"/>
    </location>
</feature>
<organism evidence="3 4">
    <name type="scientific">Cladorrhinum samala</name>
    <dbReference type="NCBI Taxonomy" id="585594"/>
    <lineage>
        <taxon>Eukaryota</taxon>
        <taxon>Fungi</taxon>
        <taxon>Dikarya</taxon>
        <taxon>Ascomycota</taxon>
        <taxon>Pezizomycotina</taxon>
        <taxon>Sordariomycetes</taxon>
        <taxon>Sordariomycetidae</taxon>
        <taxon>Sordariales</taxon>
        <taxon>Podosporaceae</taxon>
        <taxon>Cladorrhinum</taxon>
    </lineage>
</organism>
<feature type="compositionally biased region" description="Pro residues" evidence="1">
    <location>
        <begin position="586"/>
        <end position="600"/>
    </location>
</feature>
<feature type="compositionally biased region" description="Polar residues" evidence="1">
    <location>
        <begin position="123"/>
        <end position="135"/>
    </location>
</feature>
<sequence>MVKLDYDRDYYADLDLPPAADVVEVKKAFKRLALKYHPDRNRGNEDDAKEKFLVIQAAHEILTDEAQKSKYDAYRIRTARYGASSGVKGNPYMYTSQDVNSKFGPPPMRRPPMPSRPVPTSSGTTSGASRYSNWTPKPKSKTEAFRAKSEAWDRSRASNPNSTSSAKYGSGPPPTPPRSAAQARRQEAAFGARRTGFAPTSPVGDEPPVRNQHYNTYGGSGQSTPTFNYAPQDRPRPTSEYIDPLSKQFGDTFIDNRQRTPYATNLGEKTNPHEPLNNINRAKSMRDGDRKVPSQTAPAPPPRQRSVSADSEGLRRAAANNRHPTNDSNQDSRPQYTSKASARYSPRTAQSPIPDFANGFGTAAAGAAAGFGAGAAGAAFGGPNSSNSSVNSSANATVNGDSSQAKESPKVFAVPDDEEPKSPVQQAPFTRHSADNINTQFVNEEKGNFEFSAGTDSSADDFSRARNKFRGRQSPLRNEFRSPRESGTGFAQPGQGGPAPPKPSGFDASEWEDIGPHIFEPKPPARSSVSPTRPIRPMRKPRPVRASVGAAGVADEDSTSGEERAQSAGPPNINGSRSPNAMDIDPPQPEPAPEAQPPVNEPRNINVEPTKPEWRAGNVGGDAVPPAAAPGGGDAPHDSKPASGAKFPKVNLNSAGSEDMEEFMRPMFAEFKNVEPFTQKASGLNSFADLSQNLPFQSRPSVRAPIIQEKPSPLVCPAAPQPPKAPHTLTMTAAKVSSPAWNTYAQEFEAYLAKWSEWDKLMLSHFSARQAQLDKAGFAWVIAGTGDSQQEKDYVNAQELDKPVRQKWLAAHDAHEIHIKEFQRLRWGMMRAQR</sequence>
<dbReference type="PANTHER" id="PTHR24074">
    <property type="entry name" value="CO-CHAPERONE PROTEIN DJLA"/>
    <property type="match status" value="1"/>
</dbReference>
<dbReference type="SMART" id="SM00271">
    <property type="entry name" value="DnaJ"/>
    <property type="match status" value="1"/>
</dbReference>
<feature type="region of interest" description="Disordered" evidence="1">
    <location>
        <begin position="382"/>
        <end position="433"/>
    </location>
</feature>
<comment type="caution">
    <text evidence="3">The sequence shown here is derived from an EMBL/GenBank/DDBJ whole genome shotgun (WGS) entry which is preliminary data.</text>
</comment>
<evidence type="ECO:0000256" key="1">
    <source>
        <dbReference type="SAM" id="MobiDB-lite"/>
    </source>
</evidence>
<reference evidence="3" key="1">
    <citation type="journal article" date="2023" name="Mol. Phylogenet. Evol.">
        <title>Genome-scale phylogeny and comparative genomics of the fungal order Sordariales.</title>
        <authorList>
            <person name="Hensen N."/>
            <person name="Bonometti L."/>
            <person name="Westerberg I."/>
            <person name="Brannstrom I.O."/>
            <person name="Guillou S."/>
            <person name="Cros-Aarteil S."/>
            <person name="Calhoun S."/>
            <person name="Haridas S."/>
            <person name="Kuo A."/>
            <person name="Mondo S."/>
            <person name="Pangilinan J."/>
            <person name="Riley R."/>
            <person name="LaButti K."/>
            <person name="Andreopoulos B."/>
            <person name="Lipzen A."/>
            <person name="Chen C."/>
            <person name="Yan M."/>
            <person name="Daum C."/>
            <person name="Ng V."/>
            <person name="Clum A."/>
            <person name="Steindorff A."/>
            <person name="Ohm R.A."/>
            <person name="Martin F."/>
            <person name="Silar P."/>
            <person name="Natvig D.O."/>
            <person name="Lalanne C."/>
            <person name="Gautier V."/>
            <person name="Ament-Velasquez S.L."/>
            <person name="Kruys A."/>
            <person name="Hutchinson M.I."/>
            <person name="Powell A.J."/>
            <person name="Barry K."/>
            <person name="Miller A.N."/>
            <person name="Grigoriev I.V."/>
            <person name="Debuchy R."/>
            <person name="Gladieux P."/>
            <person name="Hiltunen Thoren M."/>
            <person name="Johannesson H."/>
        </authorList>
    </citation>
    <scope>NUCLEOTIDE SEQUENCE</scope>
    <source>
        <strain evidence="3">PSN324</strain>
    </source>
</reference>
<name>A0AAV9HJM3_9PEZI</name>
<gene>
    <name evidence="3" type="ORF">QBC42DRAFT_11115</name>
</gene>
<dbReference type="InterPro" id="IPR036869">
    <property type="entry name" value="J_dom_sf"/>
</dbReference>
<protein>
    <recommendedName>
        <fullName evidence="2">J domain-containing protein</fullName>
    </recommendedName>
</protein>
<proteinExistence type="predicted"/>
<accession>A0AAV9HJM3</accession>
<evidence type="ECO:0000259" key="2">
    <source>
        <dbReference type="PROSITE" id="PS50076"/>
    </source>
</evidence>
<feature type="compositionally biased region" description="Low complexity" evidence="1">
    <location>
        <begin position="382"/>
        <end position="399"/>
    </location>
</feature>
<dbReference type="EMBL" id="MU865042">
    <property type="protein sequence ID" value="KAK4459231.1"/>
    <property type="molecule type" value="Genomic_DNA"/>
</dbReference>
<dbReference type="InterPro" id="IPR001623">
    <property type="entry name" value="DnaJ_domain"/>
</dbReference>
<dbReference type="PROSITE" id="PS50076">
    <property type="entry name" value="DNAJ_2"/>
    <property type="match status" value="1"/>
</dbReference>
<evidence type="ECO:0000313" key="3">
    <source>
        <dbReference type="EMBL" id="KAK4459231.1"/>
    </source>
</evidence>
<reference evidence="3" key="2">
    <citation type="submission" date="2023-06" db="EMBL/GenBank/DDBJ databases">
        <authorList>
            <consortium name="Lawrence Berkeley National Laboratory"/>
            <person name="Mondo S.J."/>
            <person name="Hensen N."/>
            <person name="Bonometti L."/>
            <person name="Westerberg I."/>
            <person name="Brannstrom I.O."/>
            <person name="Guillou S."/>
            <person name="Cros-Aarteil S."/>
            <person name="Calhoun S."/>
            <person name="Haridas S."/>
            <person name="Kuo A."/>
            <person name="Pangilinan J."/>
            <person name="Riley R."/>
            <person name="Labutti K."/>
            <person name="Andreopoulos B."/>
            <person name="Lipzen A."/>
            <person name="Chen C."/>
            <person name="Yanf M."/>
            <person name="Daum C."/>
            <person name="Ng V."/>
            <person name="Clum A."/>
            <person name="Steindorff A."/>
            <person name="Ohm R."/>
            <person name="Martin F."/>
            <person name="Silar P."/>
            <person name="Natvig D."/>
            <person name="Lalanne C."/>
            <person name="Gautier V."/>
            <person name="Ament-Velasquez S.L."/>
            <person name="Kruys A."/>
            <person name="Hutchinson M.I."/>
            <person name="Powell A.J."/>
            <person name="Barry K."/>
            <person name="Miller A.N."/>
            <person name="Grigoriev I.V."/>
            <person name="Debuchy R."/>
            <person name="Gladieux P."/>
            <person name="Thoren M.H."/>
            <person name="Johannesson H."/>
        </authorList>
    </citation>
    <scope>NUCLEOTIDE SEQUENCE</scope>
    <source>
        <strain evidence="3">PSN324</strain>
    </source>
</reference>
<dbReference type="PRINTS" id="PR00625">
    <property type="entry name" value="JDOMAIN"/>
</dbReference>
<dbReference type="Gene3D" id="1.10.287.110">
    <property type="entry name" value="DnaJ domain"/>
    <property type="match status" value="1"/>
</dbReference>
<dbReference type="InterPro" id="IPR050817">
    <property type="entry name" value="DjlA_DnaK_co-chaperone"/>
</dbReference>
<feature type="compositionally biased region" description="Basic and acidic residues" evidence="1">
    <location>
        <begin position="140"/>
        <end position="156"/>
    </location>
</feature>
<feature type="region of interest" description="Disordered" evidence="1">
    <location>
        <begin position="449"/>
        <end position="652"/>
    </location>
</feature>
<dbReference type="Pfam" id="PF00226">
    <property type="entry name" value="DnaJ"/>
    <property type="match status" value="1"/>
</dbReference>
<dbReference type="SUPFAM" id="SSF46565">
    <property type="entry name" value="Chaperone J-domain"/>
    <property type="match status" value="1"/>
</dbReference>
<dbReference type="Proteomes" id="UP001321749">
    <property type="component" value="Unassembled WGS sequence"/>
</dbReference>